<dbReference type="RefSeq" id="WP_009949720.1">
    <property type="nucleotide sequence ID" value="NZ_BAAAGS010000009.1"/>
</dbReference>
<dbReference type="SUPFAM" id="SSF54593">
    <property type="entry name" value="Glyoxalase/Bleomycin resistance protein/Dihydroxybiphenyl dioxygenase"/>
    <property type="match status" value="1"/>
</dbReference>
<sequence>MPIQHLPAVVPVSDIDTADAWSERLFDRPADNRPMDGPVEWRITTNGWVQVHRDPTRAGTALLNLAVDDLDQHRTALDHRGLTTGPVETAGKDVRLSTTTDLDGNRITFIGNFRTDY</sequence>
<accession>A0ABN1CI43</accession>
<organism evidence="2 3">
    <name type="scientific">Saccharopolyspora erythraea</name>
    <name type="common">Streptomyces erythraeus</name>
    <dbReference type="NCBI Taxonomy" id="1836"/>
    <lineage>
        <taxon>Bacteria</taxon>
        <taxon>Bacillati</taxon>
        <taxon>Actinomycetota</taxon>
        <taxon>Actinomycetes</taxon>
        <taxon>Pseudonocardiales</taxon>
        <taxon>Pseudonocardiaceae</taxon>
        <taxon>Saccharopolyspora</taxon>
    </lineage>
</organism>
<dbReference type="InterPro" id="IPR029068">
    <property type="entry name" value="Glyas_Bleomycin-R_OHBP_Dase"/>
</dbReference>
<dbReference type="Gene3D" id="3.10.180.10">
    <property type="entry name" value="2,3-Dihydroxybiphenyl 1,2-Dioxygenase, domain 1"/>
    <property type="match status" value="1"/>
</dbReference>
<gene>
    <name evidence="2" type="ORF">GCM10009533_18330</name>
</gene>
<dbReference type="EMBL" id="BAAAGS010000009">
    <property type="protein sequence ID" value="GAA0519535.1"/>
    <property type="molecule type" value="Genomic_DNA"/>
</dbReference>
<keyword evidence="3" id="KW-1185">Reference proteome</keyword>
<protein>
    <recommendedName>
        <fullName evidence="1">VOC domain-containing protein</fullName>
    </recommendedName>
</protein>
<comment type="caution">
    <text evidence="2">The sequence shown here is derived from an EMBL/GenBank/DDBJ whole genome shotgun (WGS) entry which is preliminary data.</text>
</comment>
<feature type="domain" description="VOC" evidence="1">
    <location>
        <begin position="2"/>
        <end position="112"/>
    </location>
</feature>
<proteinExistence type="predicted"/>
<name>A0ABN1CI43_SACER</name>
<dbReference type="InterPro" id="IPR037523">
    <property type="entry name" value="VOC_core"/>
</dbReference>
<dbReference type="CDD" id="cd06587">
    <property type="entry name" value="VOC"/>
    <property type="match status" value="1"/>
</dbReference>
<dbReference type="PROSITE" id="PS51819">
    <property type="entry name" value="VOC"/>
    <property type="match status" value="1"/>
</dbReference>
<evidence type="ECO:0000259" key="1">
    <source>
        <dbReference type="PROSITE" id="PS51819"/>
    </source>
</evidence>
<reference evidence="2 3" key="1">
    <citation type="journal article" date="2019" name="Int. J. Syst. Evol. Microbiol.">
        <title>The Global Catalogue of Microorganisms (GCM) 10K type strain sequencing project: providing services to taxonomists for standard genome sequencing and annotation.</title>
        <authorList>
            <consortium name="The Broad Institute Genomics Platform"/>
            <consortium name="The Broad Institute Genome Sequencing Center for Infectious Disease"/>
            <person name="Wu L."/>
            <person name="Ma J."/>
        </authorList>
    </citation>
    <scope>NUCLEOTIDE SEQUENCE [LARGE SCALE GENOMIC DNA]</scope>
    <source>
        <strain evidence="2 3">JCM 10303</strain>
    </source>
</reference>
<dbReference type="Proteomes" id="UP001500729">
    <property type="component" value="Unassembled WGS sequence"/>
</dbReference>
<evidence type="ECO:0000313" key="3">
    <source>
        <dbReference type="Proteomes" id="UP001500729"/>
    </source>
</evidence>
<evidence type="ECO:0000313" key="2">
    <source>
        <dbReference type="EMBL" id="GAA0519535.1"/>
    </source>
</evidence>